<dbReference type="InterPro" id="IPR025868">
    <property type="entry name" value="Zn_ribbon_dom_put"/>
</dbReference>
<name>A0A9E9NY99_9BURK</name>
<proteinExistence type="predicted"/>
<keyword evidence="4" id="KW-1185">Reference proteome</keyword>
<evidence type="ECO:0000313" key="2">
    <source>
        <dbReference type="EMBL" id="WAV90582.1"/>
    </source>
</evidence>
<evidence type="ECO:0000313" key="3">
    <source>
        <dbReference type="EMBL" id="WAV96331.1"/>
    </source>
</evidence>
<dbReference type="RefSeq" id="WP_269263809.1">
    <property type="nucleotide sequence ID" value="NZ_CP098247.1"/>
</dbReference>
<dbReference type="AlphaFoldDB" id="A0A9E9NY99"/>
<dbReference type="Proteomes" id="UP001164794">
    <property type="component" value="Chromosome"/>
</dbReference>
<gene>
    <name evidence="3" type="ORF">NB645_05620</name>
    <name evidence="2" type="ORF">NB646_06835</name>
</gene>
<dbReference type="Pfam" id="PF12674">
    <property type="entry name" value="Zn_ribbon_2"/>
    <property type="match status" value="1"/>
</dbReference>
<accession>A0A9E9NY99</accession>
<dbReference type="EMBL" id="CP098248">
    <property type="protein sequence ID" value="WAV96331.1"/>
    <property type="molecule type" value="Genomic_DNA"/>
</dbReference>
<reference evidence="3" key="1">
    <citation type="journal article" date="2022" name="Front. Microbiol.">
        <title>New perspectives on an old grouping: The genomic and phenotypic variability of Oxalobacter formigenes and the implications for calcium oxalate stone prevention.</title>
        <authorList>
            <person name="Chmiel J.A."/>
            <person name="Carr C."/>
            <person name="Stuivenberg G.A."/>
            <person name="Venema R."/>
            <person name="Chanyi R.M."/>
            <person name="Al K.F."/>
            <person name="Giguere D."/>
            <person name="Say H."/>
            <person name="Akouris P.P."/>
            <person name="Dominguez Romero S.A."/>
            <person name="Kwong A."/>
            <person name="Tai V."/>
            <person name="Koval S.F."/>
            <person name="Razvi H."/>
            <person name="Bjazevic J."/>
            <person name="Burton J.P."/>
        </authorList>
    </citation>
    <scope>NUCLEOTIDE SEQUENCE</scope>
    <source>
        <strain evidence="3">HOxNP-1</strain>
    </source>
</reference>
<dbReference type="Proteomes" id="UP001164819">
    <property type="component" value="Chromosome"/>
</dbReference>
<sequence length="89" mass="10397">MENEKRCQSCGMPMSDRDIVYGKNANGTTNTDYCSYCYNHGKFTSDMTMDQMIEHCAPHLASQEGMTRDEARHLMRAFFPTLKRWNDHH</sequence>
<evidence type="ECO:0000313" key="4">
    <source>
        <dbReference type="Proteomes" id="UP001164794"/>
    </source>
</evidence>
<dbReference type="EMBL" id="CP098251">
    <property type="protein sequence ID" value="WAV90582.1"/>
    <property type="molecule type" value="Genomic_DNA"/>
</dbReference>
<evidence type="ECO:0000259" key="1">
    <source>
        <dbReference type="Pfam" id="PF12674"/>
    </source>
</evidence>
<protein>
    <submittedName>
        <fullName evidence="2">Zinc ribbon domain-containing protein</fullName>
    </submittedName>
</protein>
<organism evidence="2">
    <name type="scientific">Oxalobacter aliiformigenes</name>
    <dbReference type="NCBI Taxonomy" id="2946593"/>
    <lineage>
        <taxon>Bacteria</taxon>
        <taxon>Pseudomonadati</taxon>
        <taxon>Pseudomonadota</taxon>
        <taxon>Betaproteobacteria</taxon>
        <taxon>Burkholderiales</taxon>
        <taxon>Oxalobacteraceae</taxon>
        <taxon>Oxalobacter</taxon>
    </lineage>
</organism>
<feature type="domain" description="Putative zinc ribbon" evidence="1">
    <location>
        <begin position="7"/>
        <end position="86"/>
    </location>
</feature>
<reference evidence="2" key="2">
    <citation type="journal article" date="2022" name="Front. Microbiol.">
        <title>New perspectives on an old grouping: The genomic and phenotypic variability of Oxalobacter formigenes and the implications for calcium oxalate stone prevention.</title>
        <authorList>
            <person name="Chmiel J.A."/>
            <person name="Carr C."/>
            <person name="Stuivenberg G.A."/>
            <person name="Venema R."/>
            <person name="Chanyi R.M."/>
            <person name="Al K.F."/>
            <person name="Giguere D."/>
            <person name="Say H."/>
            <person name="Akouris P.P."/>
            <person name="Dominguez Romero S.A."/>
            <person name="Kwong A."/>
            <person name="Tai V."/>
            <person name="Koval S.F."/>
            <person name="Razvi H."/>
            <person name="Bjazevic J."/>
            <person name="Burton J.P."/>
        </authorList>
    </citation>
    <scope>NUCLEOTIDE SEQUENCE</scope>
    <source>
        <strain evidence="2">OxK</strain>
    </source>
</reference>